<keyword evidence="6" id="KW-1185">Reference proteome</keyword>
<dbReference type="Gene3D" id="3.50.50.60">
    <property type="entry name" value="FAD/NAD(P)-binding domain"/>
    <property type="match status" value="1"/>
</dbReference>
<dbReference type="KEGG" id="ccac:CcaHIS019_0607040"/>
<evidence type="ECO:0000313" key="5">
    <source>
        <dbReference type="EMBL" id="BEI94245.1"/>
    </source>
</evidence>
<feature type="domain" description="Glucose-methanol-choline oxidoreductase N-terminal" evidence="4">
    <location>
        <begin position="270"/>
        <end position="284"/>
    </location>
</feature>
<dbReference type="SUPFAM" id="SSF51905">
    <property type="entry name" value="FAD/NAD(P)-binding domain"/>
    <property type="match status" value="1"/>
</dbReference>
<dbReference type="PROSITE" id="PS00624">
    <property type="entry name" value="GMC_OXRED_2"/>
    <property type="match status" value="1"/>
</dbReference>
<dbReference type="Pfam" id="PF00732">
    <property type="entry name" value="GMC_oxred_N"/>
    <property type="match status" value="1"/>
</dbReference>
<dbReference type="GeneID" id="85498115"/>
<feature type="binding site" evidence="3">
    <location>
        <position position="97"/>
    </location>
    <ligand>
        <name>FAD</name>
        <dbReference type="ChEBI" id="CHEBI:57692"/>
    </ligand>
</feature>
<dbReference type="InterPro" id="IPR007867">
    <property type="entry name" value="GMC_OxRtase_C"/>
</dbReference>
<dbReference type="EMBL" id="AP028217">
    <property type="protein sequence ID" value="BEI94245.1"/>
    <property type="molecule type" value="Genomic_DNA"/>
</dbReference>
<dbReference type="Pfam" id="PF05199">
    <property type="entry name" value="GMC_oxred_C"/>
    <property type="match status" value="1"/>
</dbReference>
<comment type="cofactor">
    <cofactor evidence="1 3">
        <name>FAD</name>
        <dbReference type="ChEBI" id="CHEBI:57692"/>
    </cofactor>
</comment>
<evidence type="ECO:0000256" key="2">
    <source>
        <dbReference type="ARBA" id="ARBA00010790"/>
    </source>
</evidence>
<keyword evidence="3" id="KW-0285">Flavoprotein</keyword>
<evidence type="ECO:0000256" key="3">
    <source>
        <dbReference type="PIRSR" id="PIRSR000137-2"/>
    </source>
</evidence>
<dbReference type="InterPro" id="IPR000172">
    <property type="entry name" value="GMC_OxRdtase_N"/>
</dbReference>
<dbReference type="Proteomes" id="UP001233271">
    <property type="component" value="Chromosome 6"/>
</dbReference>
<dbReference type="InterPro" id="IPR012132">
    <property type="entry name" value="GMC_OxRdtase"/>
</dbReference>
<dbReference type="AlphaFoldDB" id="A0AA48QYF3"/>
<proteinExistence type="inferred from homology"/>
<dbReference type="RefSeq" id="XP_060459510.1">
    <property type="nucleotide sequence ID" value="XM_060603191.1"/>
</dbReference>
<dbReference type="SUPFAM" id="SSF54373">
    <property type="entry name" value="FAD-linked reductases, C-terminal domain"/>
    <property type="match status" value="1"/>
</dbReference>
<dbReference type="PANTHER" id="PTHR11552">
    <property type="entry name" value="GLUCOSE-METHANOL-CHOLINE GMC OXIDOREDUCTASE"/>
    <property type="match status" value="1"/>
</dbReference>
<dbReference type="PIRSF" id="PIRSF000137">
    <property type="entry name" value="Alcohol_oxidase"/>
    <property type="match status" value="1"/>
</dbReference>
<comment type="similarity">
    <text evidence="2">Belongs to the GMC oxidoreductase family.</text>
</comment>
<evidence type="ECO:0000259" key="4">
    <source>
        <dbReference type="PROSITE" id="PS00624"/>
    </source>
</evidence>
<name>A0AA48QYF3_9TREE</name>
<reference evidence="5" key="1">
    <citation type="journal article" date="2023" name="BMC Genomics">
        <title>Chromosome-level genome assemblies of Cutaneotrichosporon spp. (Trichosporonales, Basidiomycota) reveal imbalanced evolution between nucleotide sequences and chromosome synteny.</title>
        <authorList>
            <person name="Kobayashi Y."/>
            <person name="Kayamori A."/>
            <person name="Aoki K."/>
            <person name="Shiwa Y."/>
            <person name="Matsutani M."/>
            <person name="Fujita N."/>
            <person name="Sugita T."/>
            <person name="Iwasaki W."/>
            <person name="Tanaka N."/>
            <person name="Takashima M."/>
        </authorList>
    </citation>
    <scope>NUCLEOTIDE SEQUENCE</scope>
    <source>
        <strain evidence="5">HIS019</strain>
    </source>
</reference>
<keyword evidence="3" id="KW-0274">FAD</keyword>
<evidence type="ECO:0000313" key="6">
    <source>
        <dbReference type="Proteomes" id="UP001233271"/>
    </source>
</evidence>
<accession>A0AA48QYF3</accession>
<dbReference type="GO" id="GO:0050660">
    <property type="term" value="F:flavin adenine dinucleotide binding"/>
    <property type="evidence" value="ECO:0007669"/>
    <property type="project" value="InterPro"/>
</dbReference>
<evidence type="ECO:0000256" key="1">
    <source>
        <dbReference type="ARBA" id="ARBA00001974"/>
    </source>
</evidence>
<gene>
    <name evidence="5" type="ORF">CcaverHIS019_0607040</name>
</gene>
<dbReference type="InterPro" id="IPR036188">
    <property type="entry name" value="FAD/NAD-bd_sf"/>
</dbReference>
<dbReference type="PANTHER" id="PTHR11552:SF152">
    <property type="entry name" value="OXIDASE (CODA), PUTATIVE (AFU_ORTHOLOGUE AFUA_8G04090)-RELATED"/>
    <property type="match status" value="1"/>
</dbReference>
<dbReference type="GO" id="GO:0016614">
    <property type="term" value="F:oxidoreductase activity, acting on CH-OH group of donors"/>
    <property type="evidence" value="ECO:0007669"/>
    <property type="project" value="InterPro"/>
</dbReference>
<feature type="binding site" evidence="3">
    <location>
        <position position="232"/>
    </location>
    <ligand>
        <name>FAD</name>
        <dbReference type="ChEBI" id="CHEBI:57692"/>
    </ligand>
</feature>
<protein>
    <recommendedName>
        <fullName evidence="4">Glucose-methanol-choline oxidoreductase N-terminal domain-containing protein</fullName>
    </recommendedName>
</protein>
<sequence length="547" mass="60176">MPMECKSSIPDTELSGHYDYIIVGGGTAGCVLGSRLTEFLPHHRVLIIEGGPSDFNNNQVLDLRQWLTLLGGDLDYDYGTTDQPMGNSYIRHSRAKVLGGCSSHNTLISFRPFRKDMDLWVSKGADGWDFDTVMRLIDKLKNTIQRVHARHQNQLCLDWVDACSTALDIPVINDFNKTIRRDGEIKKGVGFFSISYNPDNGYRSSASVAYIHPFLRGDENRPNLTVVTDAWVSKVNVQNDTATGINVTFKDGRNVTISPRAGGEIILSAGAVDTPRLMLLSGLGPAQQLADVGIKVVKDIPGVGENLVDHAETIIMWELNKPVPENQTTMDSDAGVFIRREPTSPGDTATDVMMHCYQIPFTVNTERLGYPKIADRYAFCMTPNIPRPRSKGRLFLTSSDPAIKPSLDFRYFTDPEGYDAASFVEGIKAARKVAQQSPFKEWLKQEIAPGPKIQTDDDISEYARRAAHTVYHPAGTTKMGNTSKDDKAVVDSKLRVRGVKGLRIADAGVFPDMVSINPMLTVLAIGEGAAEIIASERGWKGDGAARL</sequence>
<dbReference type="PROSITE" id="PS51257">
    <property type="entry name" value="PROKAR_LIPOPROTEIN"/>
    <property type="match status" value="1"/>
</dbReference>
<organism evidence="5 6">
    <name type="scientific">Cutaneotrichosporon cavernicola</name>
    <dbReference type="NCBI Taxonomy" id="279322"/>
    <lineage>
        <taxon>Eukaryota</taxon>
        <taxon>Fungi</taxon>
        <taxon>Dikarya</taxon>
        <taxon>Basidiomycota</taxon>
        <taxon>Agaricomycotina</taxon>
        <taxon>Tremellomycetes</taxon>
        <taxon>Trichosporonales</taxon>
        <taxon>Trichosporonaceae</taxon>
        <taxon>Cutaneotrichosporon</taxon>
    </lineage>
</organism>
<dbReference type="Gene3D" id="3.30.560.10">
    <property type="entry name" value="Glucose Oxidase, domain 3"/>
    <property type="match status" value="1"/>
</dbReference>